<dbReference type="GO" id="GO:0004888">
    <property type="term" value="F:transmembrane signaling receptor activity"/>
    <property type="evidence" value="ECO:0007669"/>
    <property type="project" value="InterPro"/>
</dbReference>
<dbReference type="PANTHER" id="PTHR18945">
    <property type="entry name" value="NEUROTRANSMITTER GATED ION CHANNEL"/>
    <property type="match status" value="1"/>
</dbReference>
<dbReference type="AlphaFoldDB" id="A0AAW0TVK6"/>
<dbReference type="Pfam" id="PF00057">
    <property type="entry name" value="Ldl_recept_a"/>
    <property type="match status" value="1"/>
</dbReference>
<proteinExistence type="inferred from homology"/>
<dbReference type="PROSITE" id="PS00236">
    <property type="entry name" value="NEUROTR_ION_CHANNEL"/>
    <property type="match status" value="1"/>
</dbReference>
<evidence type="ECO:0000256" key="11">
    <source>
        <dbReference type="ARBA" id="ARBA00023303"/>
    </source>
</evidence>
<evidence type="ECO:0000256" key="5">
    <source>
        <dbReference type="ARBA" id="ARBA00022692"/>
    </source>
</evidence>
<dbReference type="PRINTS" id="PR00253">
    <property type="entry name" value="GABAARECEPTR"/>
</dbReference>
<keyword evidence="16" id="KW-1185">Reference proteome</keyword>
<comment type="subcellular location">
    <subcellularLocation>
        <location evidence="2">Cell membrane</location>
    </subcellularLocation>
    <subcellularLocation>
        <location evidence="1">Membrane</location>
        <topology evidence="1">Multi-pass membrane protein</topology>
    </subcellularLocation>
</comment>
<dbReference type="InterPro" id="IPR036055">
    <property type="entry name" value="LDL_receptor-like_sf"/>
</dbReference>
<feature type="transmembrane region" description="Helical" evidence="13">
    <location>
        <begin position="533"/>
        <end position="556"/>
    </location>
</feature>
<dbReference type="InterPro" id="IPR036734">
    <property type="entry name" value="Neur_chan_lig-bd_sf"/>
</dbReference>
<comment type="caution">
    <text evidence="15">The sequence shown here is derived from an EMBL/GenBank/DDBJ whole genome shotgun (WGS) entry which is preliminary data.</text>
</comment>
<keyword evidence="5 13" id="KW-0812">Transmembrane</keyword>
<feature type="disulfide bond" evidence="12">
    <location>
        <begin position="276"/>
        <end position="288"/>
    </location>
</feature>
<keyword evidence="8 13" id="KW-0406">Ion transport</keyword>
<dbReference type="SMART" id="SM00034">
    <property type="entry name" value="CLECT"/>
    <property type="match status" value="1"/>
</dbReference>
<dbReference type="SUPFAM" id="SSF63712">
    <property type="entry name" value="Nicotinic receptor ligand binding domain-like"/>
    <property type="match status" value="1"/>
</dbReference>
<dbReference type="Pfam" id="PF00059">
    <property type="entry name" value="Lectin_C"/>
    <property type="match status" value="1"/>
</dbReference>
<evidence type="ECO:0000256" key="13">
    <source>
        <dbReference type="RuleBase" id="RU000687"/>
    </source>
</evidence>
<keyword evidence="7 13" id="KW-1133">Transmembrane helix</keyword>
<dbReference type="Gene3D" id="3.10.100.10">
    <property type="entry name" value="Mannose-Binding Protein A, subunit A"/>
    <property type="match status" value="1"/>
</dbReference>
<dbReference type="PROSITE" id="PS50041">
    <property type="entry name" value="C_TYPE_LECTIN_2"/>
    <property type="match status" value="1"/>
</dbReference>
<dbReference type="InterPro" id="IPR036719">
    <property type="entry name" value="Neuro-gated_channel_TM_sf"/>
</dbReference>
<organism evidence="15 16">
    <name type="scientific">Scylla paramamosain</name>
    <name type="common">Mud crab</name>
    <dbReference type="NCBI Taxonomy" id="85552"/>
    <lineage>
        <taxon>Eukaryota</taxon>
        <taxon>Metazoa</taxon>
        <taxon>Ecdysozoa</taxon>
        <taxon>Arthropoda</taxon>
        <taxon>Crustacea</taxon>
        <taxon>Multicrustacea</taxon>
        <taxon>Malacostraca</taxon>
        <taxon>Eumalacostraca</taxon>
        <taxon>Eucarida</taxon>
        <taxon>Decapoda</taxon>
        <taxon>Pleocyemata</taxon>
        <taxon>Brachyura</taxon>
        <taxon>Eubrachyura</taxon>
        <taxon>Portunoidea</taxon>
        <taxon>Portunidae</taxon>
        <taxon>Portuninae</taxon>
        <taxon>Scylla</taxon>
    </lineage>
</organism>
<evidence type="ECO:0000313" key="15">
    <source>
        <dbReference type="EMBL" id="KAK8391754.1"/>
    </source>
</evidence>
<dbReference type="InterPro" id="IPR002172">
    <property type="entry name" value="LDrepeatLR_classA_rpt"/>
</dbReference>
<dbReference type="Gene3D" id="2.70.170.10">
    <property type="entry name" value="Neurotransmitter-gated ion-channel ligand-binding domain"/>
    <property type="match status" value="1"/>
</dbReference>
<keyword evidence="9 13" id="KW-0472">Membrane</keyword>
<dbReference type="InterPro" id="IPR001304">
    <property type="entry name" value="C-type_lectin-like"/>
</dbReference>
<dbReference type="PROSITE" id="PS50068">
    <property type="entry name" value="LDLRA_2"/>
    <property type="match status" value="1"/>
</dbReference>
<dbReference type="PROSITE" id="PS01209">
    <property type="entry name" value="LDLRA_1"/>
    <property type="match status" value="1"/>
</dbReference>
<gene>
    <name evidence="15" type="ORF">O3P69_017346</name>
</gene>
<dbReference type="SUPFAM" id="SSF90112">
    <property type="entry name" value="Neurotransmitter-gated ion-channel transmembrane pore"/>
    <property type="match status" value="1"/>
</dbReference>
<protein>
    <recommendedName>
        <fullName evidence="14">C-type lectin domain-containing protein</fullName>
    </recommendedName>
</protein>
<dbReference type="InterPro" id="IPR016186">
    <property type="entry name" value="C-type_lectin-like/link_sf"/>
</dbReference>
<feature type="disulfide bond" evidence="12">
    <location>
        <begin position="295"/>
        <end position="310"/>
    </location>
</feature>
<dbReference type="Gene3D" id="1.20.58.390">
    <property type="entry name" value="Neurotransmitter-gated ion-channel transmembrane domain"/>
    <property type="match status" value="1"/>
</dbReference>
<dbReference type="InterPro" id="IPR006202">
    <property type="entry name" value="Neur_chan_lig-bd"/>
</dbReference>
<dbReference type="GO" id="GO:0005230">
    <property type="term" value="F:extracellular ligand-gated monoatomic ion channel activity"/>
    <property type="evidence" value="ECO:0007669"/>
    <property type="project" value="InterPro"/>
</dbReference>
<dbReference type="Proteomes" id="UP001487740">
    <property type="component" value="Unassembled WGS sequence"/>
</dbReference>
<keyword evidence="10 12" id="KW-1015">Disulfide bond</keyword>
<dbReference type="Pfam" id="PF02931">
    <property type="entry name" value="Neur_chan_LBD"/>
    <property type="match status" value="1"/>
</dbReference>
<keyword evidence="3 13" id="KW-0813">Transport</keyword>
<evidence type="ECO:0000256" key="1">
    <source>
        <dbReference type="ARBA" id="ARBA00004141"/>
    </source>
</evidence>
<evidence type="ECO:0000256" key="6">
    <source>
        <dbReference type="ARBA" id="ARBA00022729"/>
    </source>
</evidence>
<dbReference type="SUPFAM" id="SSF57424">
    <property type="entry name" value="LDL receptor-like module"/>
    <property type="match status" value="1"/>
</dbReference>
<sequence length="687" mass="77810">MLWVQVNVWDRVLAAGEIQRMARCEDDPQGNYVSWEVGWTLQEVTSYEASLDDFCKDKFDMTYWFPSLTHVESQYLCSSMGSRHPSATDRQEILALVDKAQAKFPASHSCYADQWLNITDIQEEGVWRDGKTPVRGDIMWKKQEPNGIQYENCVSINGRGGLDDVNCNTNAKCVICFFEGPKRFSLLGTCELELRNVYFMVVQPDVGELQFLGYGAYKIMLQEEVWVWLDSVTNHTIATMVNTSLNFPMGRRWWKLERSVCGQKAGGLRRLLLSPCPPGHFTCDDATCIAIDHRCDFKHDCRDKSDELGCEVVSFPEDYQNHLPPRLEQEEGGVSLPITLTVGVESLGVNTLAMTLEVSYTLSLTWVDNRLLYRNLKHNSNLNVLSLATVRLLWAPEVAFVNTVDGHHTKMDYETNVRVNRLANAVERNSSSPAEEDVFSGEHNPISAVRKYGTVFTCTLHLGLYPFDLQHCFMRFRITSASKVFLEFNFTSSSVTNFGNELLVEYTVGTLELVKGESSTYSEMWVRVPLKRLASYAVLNIYLPTLVLLVVDYFTLFFRPSIFDVRMMAALTVQLVIATLFSQVSASLPKTSYFKMVDVWLIFCIGITFLTIIFHVLVDACLYSVPKDAVIMVGFKTFRDNKKGKAGSAAGSLCSSKPGDRMVLWSKIIVAGVFVIFNLIYWIYILA</sequence>
<comment type="similarity">
    <text evidence="13">Belongs to the ligand-gated ion channel (TC 1.A.9) family.</text>
</comment>
<dbReference type="GO" id="GO:0005886">
    <property type="term" value="C:plasma membrane"/>
    <property type="evidence" value="ECO:0007669"/>
    <property type="project" value="UniProtKB-SubCell"/>
</dbReference>
<dbReference type="InterPro" id="IPR006028">
    <property type="entry name" value="GABAA/Glycine_rcpt"/>
</dbReference>
<evidence type="ECO:0000313" key="16">
    <source>
        <dbReference type="Proteomes" id="UP001487740"/>
    </source>
</evidence>
<dbReference type="SMART" id="SM00192">
    <property type="entry name" value="LDLa"/>
    <property type="match status" value="1"/>
</dbReference>
<reference evidence="15 16" key="1">
    <citation type="submission" date="2023-03" db="EMBL/GenBank/DDBJ databases">
        <title>High-quality genome of Scylla paramamosain provides insights in environmental adaptation.</title>
        <authorList>
            <person name="Zhang L."/>
        </authorList>
    </citation>
    <scope>NUCLEOTIDE SEQUENCE [LARGE SCALE GENOMIC DNA]</scope>
    <source>
        <strain evidence="15">LZ_2023a</strain>
        <tissue evidence="15">Muscle</tissue>
    </source>
</reference>
<dbReference type="SUPFAM" id="SSF56436">
    <property type="entry name" value="C-type lectin-like"/>
    <property type="match status" value="1"/>
</dbReference>
<evidence type="ECO:0000256" key="12">
    <source>
        <dbReference type="PROSITE-ProRule" id="PRU00124"/>
    </source>
</evidence>
<dbReference type="EMBL" id="JARAKH010000024">
    <property type="protein sequence ID" value="KAK8391754.1"/>
    <property type="molecule type" value="Genomic_DNA"/>
</dbReference>
<dbReference type="InterPro" id="IPR018000">
    <property type="entry name" value="Neurotransmitter_ion_chnl_CS"/>
</dbReference>
<feature type="transmembrane region" description="Helical" evidence="13">
    <location>
        <begin position="568"/>
        <end position="588"/>
    </location>
</feature>
<dbReference type="InterPro" id="IPR023415">
    <property type="entry name" value="LDLR_class-A_CS"/>
</dbReference>
<feature type="domain" description="C-type lectin" evidence="14">
    <location>
        <begin position="63"/>
        <end position="168"/>
    </location>
</feature>
<evidence type="ECO:0000256" key="9">
    <source>
        <dbReference type="ARBA" id="ARBA00023136"/>
    </source>
</evidence>
<keyword evidence="4" id="KW-1003">Cell membrane</keyword>
<dbReference type="InterPro" id="IPR038050">
    <property type="entry name" value="Neuro_actylchol_rec"/>
</dbReference>
<dbReference type="InterPro" id="IPR006201">
    <property type="entry name" value="Neur_channel"/>
</dbReference>
<evidence type="ECO:0000256" key="2">
    <source>
        <dbReference type="ARBA" id="ARBA00004236"/>
    </source>
</evidence>
<dbReference type="InterPro" id="IPR016187">
    <property type="entry name" value="CTDL_fold"/>
</dbReference>
<evidence type="ECO:0000256" key="7">
    <source>
        <dbReference type="ARBA" id="ARBA00022989"/>
    </source>
</evidence>
<dbReference type="PRINTS" id="PR00252">
    <property type="entry name" value="NRIONCHANNEL"/>
</dbReference>
<evidence type="ECO:0000259" key="14">
    <source>
        <dbReference type="PROSITE" id="PS50041"/>
    </source>
</evidence>
<feature type="disulfide bond" evidence="12">
    <location>
        <begin position="283"/>
        <end position="301"/>
    </location>
</feature>
<evidence type="ECO:0000256" key="10">
    <source>
        <dbReference type="ARBA" id="ARBA00023157"/>
    </source>
</evidence>
<evidence type="ECO:0000256" key="3">
    <source>
        <dbReference type="ARBA" id="ARBA00022448"/>
    </source>
</evidence>
<accession>A0AAW0TVK6</accession>
<name>A0AAW0TVK6_SCYPA</name>
<dbReference type="CDD" id="cd00112">
    <property type="entry name" value="LDLa"/>
    <property type="match status" value="1"/>
</dbReference>
<feature type="transmembrane region" description="Helical" evidence="13">
    <location>
        <begin position="664"/>
        <end position="684"/>
    </location>
</feature>
<dbReference type="Gene3D" id="4.10.400.10">
    <property type="entry name" value="Low-density Lipoprotein Receptor"/>
    <property type="match status" value="1"/>
</dbReference>
<dbReference type="CDD" id="cd00037">
    <property type="entry name" value="CLECT"/>
    <property type="match status" value="1"/>
</dbReference>
<evidence type="ECO:0000256" key="8">
    <source>
        <dbReference type="ARBA" id="ARBA00023065"/>
    </source>
</evidence>
<evidence type="ECO:0000256" key="4">
    <source>
        <dbReference type="ARBA" id="ARBA00022475"/>
    </source>
</evidence>
<keyword evidence="6" id="KW-0732">Signal</keyword>
<feature type="transmembrane region" description="Helical" evidence="13">
    <location>
        <begin position="600"/>
        <end position="622"/>
    </location>
</feature>
<keyword evidence="11 13" id="KW-0407">Ion channel</keyword>